<keyword evidence="1" id="KW-0378">Hydrolase</keyword>
<sequence>MSSTTQFLEIPRADGSTGRIAYDDQGTGPLALLAPGMGDVRATFRFLTPLLLAAGYRVVTTDYRGMGESDTGWAEYSSEATGRDLAALLQHLDAGPALLYGNSYSAASAVHVAADHPELLRGVVLAGAFVRDAPANLTGRIATFLISRPLLTRPVWFAWWPNMFPKRPADYAEYLAAVKANLKEPGRTKAYAQMCGGTHSPAEAKLPAAKGSGVPVLVLMGTADKDFPDAVAEANWVGEQLGAPVELLDGGGHHPQVDAPEQVRDLILGFDPQSPAAAK</sequence>
<organism evidence="1 2">
    <name type="scientific">Streptacidiphilus alkalitolerans</name>
    <dbReference type="NCBI Taxonomy" id="3342712"/>
    <lineage>
        <taxon>Bacteria</taxon>
        <taxon>Bacillati</taxon>
        <taxon>Actinomycetota</taxon>
        <taxon>Actinomycetes</taxon>
        <taxon>Kitasatosporales</taxon>
        <taxon>Streptomycetaceae</taxon>
        <taxon>Streptacidiphilus</taxon>
    </lineage>
</organism>
<dbReference type="PRINTS" id="PR00412">
    <property type="entry name" value="EPOXHYDRLASE"/>
</dbReference>
<dbReference type="Proteomes" id="UP001592582">
    <property type="component" value="Unassembled WGS sequence"/>
</dbReference>
<evidence type="ECO:0000313" key="2">
    <source>
        <dbReference type="Proteomes" id="UP001592582"/>
    </source>
</evidence>
<reference evidence="1 2" key="1">
    <citation type="submission" date="2024-09" db="EMBL/GenBank/DDBJ databases">
        <authorList>
            <person name="Lee S.D."/>
        </authorList>
    </citation>
    <scope>NUCLEOTIDE SEQUENCE [LARGE SCALE GENOMIC DNA]</scope>
    <source>
        <strain evidence="1 2">N1-1</strain>
    </source>
</reference>
<dbReference type="PANTHER" id="PTHR43329">
    <property type="entry name" value="EPOXIDE HYDROLASE"/>
    <property type="match status" value="1"/>
</dbReference>
<dbReference type="InterPro" id="IPR000639">
    <property type="entry name" value="Epox_hydrolase-like"/>
</dbReference>
<protein>
    <submittedName>
        <fullName evidence="1">Alpha/beta fold hydrolase</fullName>
    </submittedName>
</protein>
<dbReference type="InterPro" id="IPR000073">
    <property type="entry name" value="AB_hydrolase_1"/>
</dbReference>
<dbReference type="SUPFAM" id="SSF53474">
    <property type="entry name" value="alpha/beta-Hydrolases"/>
    <property type="match status" value="1"/>
</dbReference>
<dbReference type="Pfam" id="PF12697">
    <property type="entry name" value="Abhydrolase_6"/>
    <property type="match status" value="1"/>
</dbReference>
<accession>A0ABV6VC73</accession>
<proteinExistence type="predicted"/>
<keyword evidence="2" id="KW-1185">Reference proteome</keyword>
<dbReference type="PRINTS" id="PR00111">
    <property type="entry name" value="ABHYDROLASE"/>
</dbReference>
<comment type="caution">
    <text evidence="1">The sequence shown here is derived from an EMBL/GenBank/DDBJ whole genome shotgun (WGS) entry which is preliminary data.</text>
</comment>
<dbReference type="Gene3D" id="3.40.50.1820">
    <property type="entry name" value="alpha/beta hydrolase"/>
    <property type="match status" value="1"/>
</dbReference>
<gene>
    <name evidence="1" type="ORF">ACEZDG_18775</name>
</gene>
<dbReference type="GO" id="GO:0016787">
    <property type="term" value="F:hydrolase activity"/>
    <property type="evidence" value="ECO:0007669"/>
    <property type="project" value="UniProtKB-KW"/>
</dbReference>
<dbReference type="InterPro" id="IPR029058">
    <property type="entry name" value="AB_hydrolase_fold"/>
</dbReference>
<evidence type="ECO:0000313" key="1">
    <source>
        <dbReference type="EMBL" id="MFC1411312.1"/>
    </source>
</evidence>
<name>A0ABV6VC73_9ACTN</name>
<dbReference type="EMBL" id="JBHEZX010000007">
    <property type="protein sequence ID" value="MFC1411312.1"/>
    <property type="molecule type" value="Genomic_DNA"/>
</dbReference>